<evidence type="ECO:0000313" key="4">
    <source>
        <dbReference type="Proteomes" id="UP000028607"/>
    </source>
</evidence>
<dbReference type="eggNOG" id="COG5360">
    <property type="taxonomic scope" value="Bacteria"/>
</dbReference>
<dbReference type="InterPro" id="IPR008929">
    <property type="entry name" value="Chondroitin_lyas"/>
</dbReference>
<evidence type="ECO:0000313" key="3">
    <source>
        <dbReference type="EMBL" id="KFE34039.1"/>
    </source>
</evidence>
<sequence>MGRDISGSTARLGTALNRLAAARAGRSRPATGFVSQPEPRTIGSFAKGRQLIQGNFLFAGFLIQGPGVAIWDLPMPDPAFEEALQGCGWLDDLAALSDREARLRAQDWVFGWIDRFGAGHGPGWTPDLTGRRVIRWINHAILLLNGRDRADSDRFFRALGQQTIFLSKRWASAAPGLPRFEALTGLIFAGLALTGMERYAEPAISALMGECARQVDSEGGIATRNPEELLEVLTLLTWAAEALQIAGRTPPAPLLEAIARIAPTLRSLRHTDGGLARFHGGGGGKEGHLDAALSATGIRGVRREPVAMGFVRMQGGRSSLIIDAARPPRGAASANAHASTLAFELTSGRRPMIVNCGSGAQFGRDWHRAGRATASHSTLSIHGYSSSRLGPERLFGRAPRAFLDKTPPNVWIRPDDSSETGMIFGHDGYAETHGMTHIRELDLSVDGRELRGRDTLGAMTTGDIARFNQIFEHEGLRGIPFDIRFHLHPDCDATLDMGGHAVSVALRSGEIWVFRHDGVADLALEPSVYLEKGRIRPRPSLQIVLSSRVLDRMCQIGWTFSQARDNPTAIHAP</sequence>
<dbReference type="Proteomes" id="UP000028607">
    <property type="component" value="Unassembled WGS sequence"/>
</dbReference>
<dbReference type="RefSeq" id="WP_051856143.1">
    <property type="nucleotide sequence ID" value="NZ_AQRC01000013.1"/>
</dbReference>
<dbReference type="OrthoDB" id="9787373at2"/>
<dbReference type="EMBL" id="AQRC01000013">
    <property type="protein sequence ID" value="KFE34039.1"/>
    <property type="molecule type" value="Genomic_DNA"/>
</dbReference>
<dbReference type="GO" id="GO:0016829">
    <property type="term" value="F:lyase activity"/>
    <property type="evidence" value="ECO:0007669"/>
    <property type="project" value="InterPro"/>
</dbReference>
<dbReference type="Gene3D" id="1.50.10.100">
    <property type="entry name" value="Chondroitin AC/alginate lyase"/>
    <property type="match status" value="1"/>
</dbReference>
<dbReference type="GO" id="GO:0030313">
    <property type="term" value="C:cell envelope"/>
    <property type="evidence" value="ECO:0007669"/>
    <property type="project" value="UniProtKB-SubCell"/>
</dbReference>
<dbReference type="Gene3D" id="2.70.98.70">
    <property type="match status" value="1"/>
</dbReference>
<dbReference type="STRING" id="1317124.DW2_15005"/>
<name>A0A085TTJ2_9RHOB</name>
<evidence type="ECO:0000259" key="2">
    <source>
        <dbReference type="Pfam" id="PF07940"/>
    </source>
</evidence>
<dbReference type="InterPro" id="IPR012480">
    <property type="entry name" value="Hepar_II_III_C"/>
</dbReference>
<evidence type="ECO:0000256" key="1">
    <source>
        <dbReference type="ARBA" id="ARBA00004196"/>
    </source>
</evidence>
<proteinExistence type="predicted"/>
<dbReference type="AlphaFoldDB" id="A0A085TTJ2"/>
<dbReference type="PATRIC" id="fig|1317124.6.peg.3015"/>
<comment type="subcellular location">
    <subcellularLocation>
        <location evidence="1">Cell envelope</location>
    </subcellularLocation>
</comment>
<organism evidence="3 4">
    <name type="scientific">Thioclava atlantica</name>
    <dbReference type="NCBI Taxonomy" id="1317124"/>
    <lineage>
        <taxon>Bacteria</taxon>
        <taxon>Pseudomonadati</taxon>
        <taxon>Pseudomonadota</taxon>
        <taxon>Alphaproteobacteria</taxon>
        <taxon>Rhodobacterales</taxon>
        <taxon>Paracoccaceae</taxon>
        <taxon>Thioclava</taxon>
    </lineage>
</organism>
<keyword evidence="4" id="KW-1185">Reference proteome</keyword>
<reference evidence="4" key="1">
    <citation type="submission" date="2013-04" db="EMBL/GenBank/DDBJ databases">
        <title>Thioclava sp. 13D2W-2 Genome Sequencing.</title>
        <authorList>
            <person name="Lai Q."/>
            <person name="Li G."/>
            <person name="Shao Z."/>
        </authorList>
    </citation>
    <scope>NUCLEOTIDE SEQUENCE [LARGE SCALE GENOMIC DNA]</scope>
    <source>
        <strain evidence="4">13D2W-2</strain>
    </source>
</reference>
<reference evidence="3 4" key="2">
    <citation type="journal article" date="2015" name="Antonie Van Leeuwenhoek">
        <title>Thioclava indica sp. nov., isolated from surface seawater of the Indian Ocean.</title>
        <authorList>
            <person name="Liu Y."/>
            <person name="Lai Q."/>
            <person name="Du J."/>
            <person name="Xu H."/>
            <person name="Jiang L."/>
            <person name="Shao Z."/>
        </authorList>
    </citation>
    <scope>NUCLEOTIDE SEQUENCE [LARGE SCALE GENOMIC DNA]</scope>
    <source>
        <strain evidence="3 4">13D2W-2</strain>
    </source>
</reference>
<dbReference type="Pfam" id="PF07940">
    <property type="entry name" value="Hepar_II_III_C"/>
    <property type="match status" value="1"/>
</dbReference>
<gene>
    <name evidence="3" type="ORF">DW2_15005</name>
</gene>
<protein>
    <submittedName>
        <fullName evidence="3">Heparinase II/III family protein</fullName>
    </submittedName>
</protein>
<feature type="domain" description="Heparinase II/III-like C-terminal" evidence="2">
    <location>
        <begin position="307"/>
        <end position="559"/>
    </location>
</feature>
<comment type="caution">
    <text evidence="3">The sequence shown here is derived from an EMBL/GenBank/DDBJ whole genome shotgun (WGS) entry which is preliminary data.</text>
</comment>
<accession>A0A085TTJ2</accession>